<keyword evidence="3" id="KW-1003">Cell membrane</keyword>
<dbReference type="PANTHER" id="PTHR43394">
    <property type="entry name" value="ATP-DEPENDENT PERMEASE MDL1, MITOCHONDRIAL"/>
    <property type="match status" value="1"/>
</dbReference>
<dbReference type="PROSITE" id="PS50929">
    <property type="entry name" value="ABC_TM1F"/>
    <property type="match status" value="1"/>
</dbReference>
<evidence type="ECO:0000256" key="9">
    <source>
        <dbReference type="SAM" id="Phobius"/>
    </source>
</evidence>
<feature type="transmembrane region" description="Helical" evidence="9">
    <location>
        <begin position="122"/>
        <end position="148"/>
    </location>
</feature>
<feature type="transmembrane region" description="Helical" evidence="9">
    <location>
        <begin position="154"/>
        <end position="174"/>
    </location>
</feature>
<evidence type="ECO:0000256" key="5">
    <source>
        <dbReference type="ARBA" id="ARBA00022741"/>
    </source>
</evidence>
<dbReference type="PANTHER" id="PTHR43394:SF1">
    <property type="entry name" value="ATP-BINDING CASSETTE SUB-FAMILY B MEMBER 10, MITOCHONDRIAL"/>
    <property type="match status" value="1"/>
</dbReference>
<dbReference type="InterPro" id="IPR011527">
    <property type="entry name" value="ABC1_TM_dom"/>
</dbReference>
<sequence length="575" mass="62783">MDILKPYFKKNTAMIIGSVITIAILSASALWQPKLLQNIMNATIADKKEQVLNYGVQLIVLALVGIAAGIASTYFASKIAQSVATDLRAQTYDKIQSFSFGNIEHFSAGSLVVRLINDINQVLNLVVMMFTQLLRLPILFFGAFILGILTIPRLWWIEILLVVFVLGLTGAVFARMGSLFTRFQKWIDRLNLIAKESLQGIRVVKSFNQEGNEIAKFTNAAKQLRGINLTIGYLFSLLIPSFMLIANLLILLAVYLVGSTITSHPGELAAIASYISYLMQLMFAIIIGAMTMTSSSRGLISLGRIKEILKTKPDVQFDSAAPDTELLGSVEFKDVTFSYPDAKAPALKNITFSVYPGDFIGIVGSTGSGKSTLAQLMARLYDPTKGAVYIGGKDLKHVNEGSLRKTVSFVLQKAILFSGSIADNLKQGKAGATEKELSWSANIAQASEFVNKFEEGFDHRVEERSSNYSGGQKQRLSIARGVVGKPNILILDDSTSALDAKSEKLVQEALARELAKTTVFMIAEKIASVINADKILVLDQGRLVSSGTHAELLQKSQVYRDIYAAQLAKNTGEVR</sequence>
<keyword evidence="2" id="KW-0813">Transport</keyword>
<dbReference type="InterPro" id="IPR003439">
    <property type="entry name" value="ABC_transporter-like_ATP-bd"/>
</dbReference>
<comment type="subcellular location">
    <subcellularLocation>
        <location evidence="1">Cell membrane</location>
        <topology evidence="1">Multi-pass membrane protein</topology>
    </subcellularLocation>
</comment>
<dbReference type="PATRIC" id="fig|1423777.3.peg.351"/>
<dbReference type="STRING" id="1423777.FD46_GL000332"/>
<proteinExistence type="predicted"/>
<evidence type="ECO:0000256" key="8">
    <source>
        <dbReference type="ARBA" id="ARBA00023136"/>
    </source>
</evidence>
<evidence type="ECO:0000256" key="1">
    <source>
        <dbReference type="ARBA" id="ARBA00004651"/>
    </source>
</evidence>
<keyword evidence="7 9" id="KW-1133">Transmembrane helix</keyword>
<dbReference type="Proteomes" id="UP000051686">
    <property type="component" value="Unassembled WGS sequence"/>
</dbReference>
<evidence type="ECO:0000256" key="2">
    <source>
        <dbReference type="ARBA" id="ARBA00022448"/>
    </source>
</evidence>
<dbReference type="RefSeq" id="WP_057895331.1">
    <property type="nucleotide sequence ID" value="NZ_AZEH01000019.1"/>
</dbReference>
<dbReference type="PROSITE" id="PS50893">
    <property type="entry name" value="ABC_TRANSPORTER_2"/>
    <property type="match status" value="1"/>
</dbReference>
<evidence type="ECO:0000313" key="12">
    <source>
        <dbReference type="EMBL" id="KRL06000.1"/>
    </source>
</evidence>
<dbReference type="SUPFAM" id="SSF52540">
    <property type="entry name" value="P-loop containing nucleoside triphosphate hydrolases"/>
    <property type="match status" value="1"/>
</dbReference>
<dbReference type="GO" id="GO:0016887">
    <property type="term" value="F:ATP hydrolysis activity"/>
    <property type="evidence" value="ECO:0007669"/>
    <property type="project" value="InterPro"/>
</dbReference>
<evidence type="ECO:0000313" key="13">
    <source>
        <dbReference type="Proteomes" id="UP000051686"/>
    </source>
</evidence>
<dbReference type="FunFam" id="3.40.50.300:FF:000221">
    <property type="entry name" value="Multidrug ABC transporter ATP-binding protein"/>
    <property type="match status" value="1"/>
</dbReference>
<keyword evidence="4 9" id="KW-0812">Transmembrane</keyword>
<evidence type="ECO:0000256" key="6">
    <source>
        <dbReference type="ARBA" id="ARBA00022840"/>
    </source>
</evidence>
<dbReference type="SUPFAM" id="SSF90123">
    <property type="entry name" value="ABC transporter transmembrane region"/>
    <property type="match status" value="1"/>
</dbReference>
<evidence type="ECO:0000256" key="4">
    <source>
        <dbReference type="ARBA" id="ARBA00022692"/>
    </source>
</evidence>
<dbReference type="SMART" id="SM00382">
    <property type="entry name" value="AAA"/>
    <property type="match status" value="1"/>
</dbReference>
<dbReference type="Gene3D" id="1.20.1560.10">
    <property type="entry name" value="ABC transporter type 1, transmembrane domain"/>
    <property type="match status" value="1"/>
</dbReference>
<reference evidence="12 13" key="1">
    <citation type="journal article" date="2015" name="Genome Announc.">
        <title>Expanding the biotechnology potential of lactobacilli through comparative genomics of 213 strains and associated genera.</title>
        <authorList>
            <person name="Sun Z."/>
            <person name="Harris H.M."/>
            <person name="McCann A."/>
            <person name="Guo C."/>
            <person name="Argimon S."/>
            <person name="Zhang W."/>
            <person name="Yang X."/>
            <person name="Jeffery I.B."/>
            <person name="Cooney J.C."/>
            <person name="Kagawa T.F."/>
            <person name="Liu W."/>
            <person name="Song Y."/>
            <person name="Salvetti E."/>
            <person name="Wrobel A."/>
            <person name="Rasinkangas P."/>
            <person name="Parkhill J."/>
            <person name="Rea M.C."/>
            <person name="O'Sullivan O."/>
            <person name="Ritari J."/>
            <person name="Douillard F.P."/>
            <person name="Paul Ross R."/>
            <person name="Yang R."/>
            <person name="Briner A.E."/>
            <person name="Felis G.E."/>
            <person name="de Vos W.M."/>
            <person name="Barrangou R."/>
            <person name="Klaenhammer T.R."/>
            <person name="Caufield P.W."/>
            <person name="Cui Y."/>
            <person name="Zhang H."/>
            <person name="O'Toole P.W."/>
        </authorList>
    </citation>
    <scope>NUCLEOTIDE SEQUENCE [LARGE SCALE GENOMIC DNA]</scope>
    <source>
        <strain evidence="12 13">DSM 19972</strain>
    </source>
</reference>
<dbReference type="GO" id="GO:0015421">
    <property type="term" value="F:ABC-type oligopeptide transporter activity"/>
    <property type="evidence" value="ECO:0007669"/>
    <property type="project" value="TreeGrafter"/>
</dbReference>
<dbReference type="GO" id="GO:0005886">
    <property type="term" value="C:plasma membrane"/>
    <property type="evidence" value="ECO:0007669"/>
    <property type="project" value="UniProtKB-SubCell"/>
</dbReference>
<dbReference type="InterPro" id="IPR003593">
    <property type="entry name" value="AAA+_ATPase"/>
</dbReference>
<dbReference type="PROSITE" id="PS00211">
    <property type="entry name" value="ABC_TRANSPORTER_1"/>
    <property type="match status" value="1"/>
</dbReference>
<feature type="transmembrane region" description="Helical" evidence="9">
    <location>
        <begin position="268"/>
        <end position="290"/>
    </location>
</feature>
<feature type="domain" description="ABC transmembrane type-1" evidence="11">
    <location>
        <begin position="16"/>
        <end position="297"/>
    </location>
</feature>
<keyword evidence="13" id="KW-1185">Reference proteome</keyword>
<evidence type="ECO:0000259" key="10">
    <source>
        <dbReference type="PROSITE" id="PS50893"/>
    </source>
</evidence>
<dbReference type="Gene3D" id="3.40.50.300">
    <property type="entry name" value="P-loop containing nucleotide triphosphate hydrolases"/>
    <property type="match status" value="1"/>
</dbReference>
<accession>A0A0R1MD33</accession>
<dbReference type="InterPro" id="IPR036640">
    <property type="entry name" value="ABC1_TM_sf"/>
</dbReference>
<evidence type="ECO:0000256" key="7">
    <source>
        <dbReference type="ARBA" id="ARBA00022989"/>
    </source>
</evidence>
<comment type="caution">
    <text evidence="12">The sequence shown here is derived from an EMBL/GenBank/DDBJ whole genome shotgun (WGS) entry which is preliminary data.</text>
</comment>
<dbReference type="Pfam" id="PF00005">
    <property type="entry name" value="ABC_tran"/>
    <property type="match status" value="1"/>
</dbReference>
<feature type="transmembrane region" description="Helical" evidence="9">
    <location>
        <begin position="12"/>
        <end position="31"/>
    </location>
</feature>
<feature type="transmembrane region" description="Helical" evidence="9">
    <location>
        <begin position="231"/>
        <end position="256"/>
    </location>
</feature>
<dbReference type="GO" id="GO:0005524">
    <property type="term" value="F:ATP binding"/>
    <property type="evidence" value="ECO:0007669"/>
    <property type="project" value="UniProtKB-KW"/>
</dbReference>
<keyword evidence="6 12" id="KW-0067">ATP-binding</keyword>
<protein>
    <submittedName>
        <fullName evidence="12">Multidrug ABC transporter permease ATP-binding protein</fullName>
    </submittedName>
</protein>
<dbReference type="InterPro" id="IPR027417">
    <property type="entry name" value="P-loop_NTPase"/>
</dbReference>
<dbReference type="EMBL" id="AZEH01000019">
    <property type="protein sequence ID" value="KRL06000.1"/>
    <property type="molecule type" value="Genomic_DNA"/>
</dbReference>
<keyword evidence="5" id="KW-0547">Nucleotide-binding</keyword>
<dbReference type="AlphaFoldDB" id="A0A0R1MD33"/>
<dbReference type="OrthoDB" id="9770415at2"/>
<organism evidence="12 13">
    <name type="scientific">Liquorilactobacillus oeni DSM 19972</name>
    <dbReference type="NCBI Taxonomy" id="1423777"/>
    <lineage>
        <taxon>Bacteria</taxon>
        <taxon>Bacillati</taxon>
        <taxon>Bacillota</taxon>
        <taxon>Bacilli</taxon>
        <taxon>Lactobacillales</taxon>
        <taxon>Lactobacillaceae</taxon>
        <taxon>Liquorilactobacillus</taxon>
    </lineage>
</organism>
<evidence type="ECO:0000259" key="11">
    <source>
        <dbReference type="PROSITE" id="PS50929"/>
    </source>
</evidence>
<feature type="domain" description="ABC transporter" evidence="10">
    <location>
        <begin position="330"/>
        <end position="565"/>
    </location>
</feature>
<evidence type="ECO:0000256" key="3">
    <source>
        <dbReference type="ARBA" id="ARBA00022475"/>
    </source>
</evidence>
<keyword evidence="8 9" id="KW-0472">Membrane</keyword>
<dbReference type="CDD" id="cd18548">
    <property type="entry name" value="ABC_6TM_Tm287_like"/>
    <property type="match status" value="1"/>
</dbReference>
<feature type="transmembrane region" description="Helical" evidence="9">
    <location>
        <begin position="51"/>
        <end position="76"/>
    </location>
</feature>
<dbReference type="InterPro" id="IPR017871">
    <property type="entry name" value="ABC_transporter-like_CS"/>
</dbReference>
<dbReference type="InterPro" id="IPR039421">
    <property type="entry name" value="Type_1_exporter"/>
</dbReference>
<dbReference type="Pfam" id="PF00664">
    <property type="entry name" value="ABC_membrane"/>
    <property type="match status" value="1"/>
</dbReference>
<gene>
    <name evidence="12" type="ORF">FD46_GL000332</name>
</gene>
<name>A0A0R1MD33_9LACO</name>